<dbReference type="InterPro" id="IPR027417">
    <property type="entry name" value="P-loop_NTPase"/>
</dbReference>
<evidence type="ECO:0000313" key="2">
    <source>
        <dbReference type="Proteomes" id="UP000027471"/>
    </source>
</evidence>
<reference evidence="1 2" key="1">
    <citation type="journal article" date="2015" name="Antonie Van Leeuwenhoek">
        <title>Thioclava indica sp. nov., isolated from surface seawater of the Indian Ocean.</title>
        <authorList>
            <person name="Liu Y."/>
            <person name="Lai Q."/>
            <person name="Du J."/>
            <person name="Xu H."/>
            <person name="Jiang L."/>
            <person name="Shao Z."/>
        </authorList>
    </citation>
    <scope>NUCLEOTIDE SEQUENCE [LARGE SCALE GENOMIC DNA]</scope>
    <source>
        <strain evidence="1 2">DT23-4</strain>
    </source>
</reference>
<dbReference type="RefSeq" id="WP_038129576.1">
    <property type="nucleotide sequence ID" value="NZ_AUNB01000018.1"/>
</dbReference>
<dbReference type="GO" id="GO:0006270">
    <property type="term" value="P:DNA replication initiation"/>
    <property type="evidence" value="ECO:0007669"/>
    <property type="project" value="TreeGrafter"/>
</dbReference>
<keyword evidence="2" id="KW-1185">Reference proteome</keyword>
<dbReference type="PANTHER" id="PTHR30050:SF5">
    <property type="entry name" value="DNAA REGULATORY INACTIVATOR HDA"/>
    <property type="match status" value="1"/>
</dbReference>
<sequence>MAEQLIFPLPIRSAQGREDFFVAPANALALSTLDAVASWPNGRMILIGPAGAGKSHLATIWAQEQGAQTIRAADLTDADAPRLVAQGAAVVEGADRMNADPTREEALFHLHNLMQAEGGKLLITARTPPRDWGLRLPDLISRMEASASVRITPPDDALLAAVLVKLFADHQLAVAPALIDWLVTRMDRSLSTARRLVIALDARALAEKRAITRPLAAQVLDSLD</sequence>
<dbReference type="STRING" id="1353528.DT23_02715"/>
<evidence type="ECO:0000313" key="1">
    <source>
        <dbReference type="EMBL" id="KEO60416.1"/>
    </source>
</evidence>
<dbReference type="eggNOG" id="COG0593">
    <property type="taxonomic scope" value="Bacteria"/>
</dbReference>
<accession>A0A074JRX7</accession>
<gene>
    <name evidence="1" type="ORF">DT23_02715</name>
</gene>
<protein>
    <submittedName>
        <fullName evidence="1">Uncharacterized protein</fullName>
    </submittedName>
</protein>
<dbReference type="AlphaFoldDB" id="A0A074JRX7"/>
<dbReference type="EMBL" id="AUNB01000018">
    <property type="protein sequence ID" value="KEO60416.1"/>
    <property type="molecule type" value="Genomic_DNA"/>
</dbReference>
<organism evidence="1 2">
    <name type="scientific">Thioclava indica</name>
    <dbReference type="NCBI Taxonomy" id="1353528"/>
    <lineage>
        <taxon>Bacteria</taxon>
        <taxon>Pseudomonadati</taxon>
        <taxon>Pseudomonadota</taxon>
        <taxon>Alphaproteobacteria</taxon>
        <taxon>Rhodobacterales</taxon>
        <taxon>Paracoccaceae</taxon>
        <taxon>Thioclava</taxon>
    </lineage>
</organism>
<dbReference type="SUPFAM" id="SSF52540">
    <property type="entry name" value="P-loop containing nucleoside triphosphate hydrolases"/>
    <property type="match status" value="1"/>
</dbReference>
<dbReference type="OrthoDB" id="7390113at2"/>
<dbReference type="Gene3D" id="3.40.50.300">
    <property type="entry name" value="P-loop containing nucleotide triphosphate hydrolases"/>
    <property type="match status" value="1"/>
</dbReference>
<dbReference type="PANTHER" id="PTHR30050">
    <property type="entry name" value="CHROMOSOMAL REPLICATION INITIATOR PROTEIN DNAA"/>
    <property type="match status" value="1"/>
</dbReference>
<name>A0A074JRX7_9RHOB</name>
<dbReference type="GO" id="GO:0003688">
    <property type="term" value="F:DNA replication origin binding"/>
    <property type="evidence" value="ECO:0007669"/>
    <property type="project" value="TreeGrafter"/>
</dbReference>
<dbReference type="GO" id="GO:0005886">
    <property type="term" value="C:plasma membrane"/>
    <property type="evidence" value="ECO:0007669"/>
    <property type="project" value="TreeGrafter"/>
</dbReference>
<dbReference type="Gene3D" id="1.10.8.60">
    <property type="match status" value="1"/>
</dbReference>
<comment type="caution">
    <text evidence="1">The sequence shown here is derived from an EMBL/GenBank/DDBJ whole genome shotgun (WGS) entry which is preliminary data.</text>
</comment>
<dbReference type="Proteomes" id="UP000027471">
    <property type="component" value="Unassembled WGS sequence"/>
</dbReference>
<proteinExistence type="predicted"/>